<proteinExistence type="predicted"/>
<feature type="region of interest" description="Disordered" evidence="1">
    <location>
        <begin position="177"/>
        <end position="202"/>
    </location>
</feature>
<accession>A0A318PVU4</accession>
<feature type="transmembrane region" description="Helical" evidence="2">
    <location>
        <begin position="12"/>
        <end position="33"/>
    </location>
</feature>
<evidence type="ECO:0000313" key="3">
    <source>
        <dbReference type="EMBL" id="PYD63145.1"/>
    </source>
</evidence>
<feature type="compositionally biased region" description="Low complexity" evidence="1">
    <location>
        <begin position="177"/>
        <end position="189"/>
    </location>
</feature>
<feature type="transmembrane region" description="Helical" evidence="2">
    <location>
        <begin position="129"/>
        <end position="148"/>
    </location>
</feature>
<name>A0A318PVU4_9PROT</name>
<reference evidence="3 4" key="1">
    <citation type="submission" date="2017-07" db="EMBL/GenBank/DDBJ databases">
        <title>A draft genome sequence of Gluconacetobacter entanii LTH 4560.</title>
        <authorList>
            <person name="Skraban J."/>
            <person name="Cleenwerck I."/>
            <person name="Vandamme P."/>
            <person name="Trcek J."/>
        </authorList>
    </citation>
    <scope>NUCLEOTIDE SEQUENCE [LARGE SCALE GENOMIC DNA]</scope>
    <source>
        <strain evidence="3 4">LTH 4560</strain>
    </source>
</reference>
<gene>
    <name evidence="3" type="ORF">CFR72_08665</name>
</gene>
<dbReference type="Proteomes" id="UP000248301">
    <property type="component" value="Unassembled WGS sequence"/>
</dbReference>
<evidence type="ECO:0000256" key="1">
    <source>
        <dbReference type="SAM" id="MobiDB-lite"/>
    </source>
</evidence>
<evidence type="ECO:0000313" key="4">
    <source>
        <dbReference type="Proteomes" id="UP000248301"/>
    </source>
</evidence>
<feature type="compositionally biased region" description="Polar residues" evidence="1">
    <location>
        <begin position="193"/>
        <end position="202"/>
    </location>
</feature>
<dbReference type="OrthoDB" id="8387120at2"/>
<protein>
    <recommendedName>
        <fullName evidence="5">DUF2721 domain-containing protein</fullName>
    </recommendedName>
</protein>
<keyword evidence="2" id="KW-0472">Membrane</keyword>
<keyword evidence="2" id="KW-1133">Transmembrane helix</keyword>
<organism evidence="3 4">
    <name type="scientific">Gluconacetobacter entanii</name>
    <dbReference type="NCBI Taxonomy" id="108528"/>
    <lineage>
        <taxon>Bacteria</taxon>
        <taxon>Pseudomonadati</taxon>
        <taxon>Pseudomonadota</taxon>
        <taxon>Alphaproteobacteria</taxon>
        <taxon>Acetobacterales</taxon>
        <taxon>Acetobacteraceae</taxon>
        <taxon>Gluconacetobacter</taxon>
    </lineage>
</organism>
<feature type="transmembrane region" description="Helical" evidence="2">
    <location>
        <begin position="93"/>
        <end position="114"/>
    </location>
</feature>
<comment type="caution">
    <text evidence="3">The sequence shown here is derived from an EMBL/GenBank/DDBJ whole genome shotgun (WGS) entry which is preliminary data.</text>
</comment>
<dbReference type="EMBL" id="NKUF01000016">
    <property type="protein sequence ID" value="PYD63145.1"/>
    <property type="molecule type" value="Genomic_DNA"/>
</dbReference>
<evidence type="ECO:0008006" key="5">
    <source>
        <dbReference type="Google" id="ProtNLM"/>
    </source>
</evidence>
<evidence type="ECO:0000256" key="2">
    <source>
        <dbReference type="SAM" id="Phobius"/>
    </source>
</evidence>
<sequence>MSQTWGDFQAVVQLSAGLNVAILSFVDISLPAIKERRRTFAKAQQELDMHRTAPGKVTSAAQLEHDCQVEEMNEKLYLLWQQSLAFSNEEDSLIHYTGVLGFLGAALSLVLLWYSAQCYDSVISVTGKAVIALSFCSLIGTFVINFMTASQAGVYTKKCNQIRQEMHQTLGIAPASASAASAASPDAAPHTVPTPSTDDTAA</sequence>
<dbReference type="AlphaFoldDB" id="A0A318PVU4"/>
<keyword evidence="2" id="KW-0812">Transmembrane</keyword>